<sequence>MIFVSTTAPNENKPNASGLTPDQTRSLPERAIHTDGPEPRIIRSLRELYSCTPQDNSYEIYAREAVFRDPIGITRGIYSIRAQFDALPKLFPRSEIQKLRVLKNPPGIPANLLLIDQDVAYFRDAQAASPFKVVNSLLTLRLDDTHQVTSHIEEWDHNCETTVDDGFLGMLNEHRKRMAVAPTNVFVSKV</sequence>
<organism evidence="2 3">
    <name type="scientific">Multifurca ochricompacta</name>
    <dbReference type="NCBI Taxonomy" id="376703"/>
    <lineage>
        <taxon>Eukaryota</taxon>
        <taxon>Fungi</taxon>
        <taxon>Dikarya</taxon>
        <taxon>Basidiomycota</taxon>
        <taxon>Agaricomycotina</taxon>
        <taxon>Agaricomycetes</taxon>
        <taxon>Russulales</taxon>
        <taxon>Russulaceae</taxon>
        <taxon>Multifurca</taxon>
    </lineage>
</organism>
<reference evidence="2" key="1">
    <citation type="journal article" date="2022" name="New Phytol.">
        <title>Evolutionary transition to the ectomycorrhizal habit in the genomes of a hyperdiverse lineage of mushroom-forming fungi.</title>
        <authorList>
            <person name="Looney B."/>
            <person name="Miyauchi S."/>
            <person name="Morin E."/>
            <person name="Drula E."/>
            <person name="Courty P.E."/>
            <person name="Kohler A."/>
            <person name="Kuo A."/>
            <person name="LaButti K."/>
            <person name="Pangilinan J."/>
            <person name="Lipzen A."/>
            <person name="Riley R."/>
            <person name="Andreopoulos W."/>
            <person name="He G."/>
            <person name="Johnson J."/>
            <person name="Nolan M."/>
            <person name="Tritt A."/>
            <person name="Barry K.W."/>
            <person name="Grigoriev I.V."/>
            <person name="Nagy L.G."/>
            <person name="Hibbett D."/>
            <person name="Henrissat B."/>
            <person name="Matheny P.B."/>
            <person name="Labbe J."/>
            <person name="Martin F.M."/>
        </authorList>
    </citation>
    <scope>NUCLEOTIDE SEQUENCE</scope>
    <source>
        <strain evidence="2">BPL690</strain>
    </source>
</reference>
<accession>A0AAD4MDR1</accession>
<feature type="compositionally biased region" description="Polar residues" evidence="1">
    <location>
        <begin position="1"/>
        <end position="26"/>
    </location>
</feature>
<feature type="compositionally biased region" description="Basic and acidic residues" evidence="1">
    <location>
        <begin position="27"/>
        <end position="36"/>
    </location>
</feature>
<name>A0AAD4MDR1_9AGAM</name>
<comment type="caution">
    <text evidence="2">The sequence shown here is derived from an EMBL/GenBank/DDBJ whole genome shotgun (WGS) entry which is preliminary data.</text>
</comment>
<dbReference type="PANTHER" id="PTHR34213:SF2">
    <property type="entry name" value="NUCLEAR TRANSPORT FACTOR 2 (NTF2) FAMILY PROTEIN"/>
    <property type="match status" value="1"/>
</dbReference>
<dbReference type="EMBL" id="WTXG01000001">
    <property type="protein sequence ID" value="KAI0308268.1"/>
    <property type="molecule type" value="Genomic_DNA"/>
</dbReference>
<gene>
    <name evidence="2" type="ORF">B0F90DRAFT_148912</name>
</gene>
<evidence type="ECO:0000313" key="3">
    <source>
        <dbReference type="Proteomes" id="UP001203297"/>
    </source>
</evidence>
<dbReference type="AlphaFoldDB" id="A0AAD4MDR1"/>
<feature type="region of interest" description="Disordered" evidence="1">
    <location>
        <begin position="1"/>
        <end position="36"/>
    </location>
</feature>
<evidence type="ECO:0000313" key="2">
    <source>
        <dbReference type="EMBL" id="KAI0308268.1"/>
    </source>
</evidence>
<evidence type="ECO:0000256" key="1">
    <source>
        <dbReference type="SAM" id="MobiDB-lite"/>
    </source>
</evidence>
<proteinExistence type="predicted"/>
<dbReference type="Proteomes" id="UP001203297">
    <property type="component" value="Unassembled WGS sequence"/>
</dbReference>
<protein>
    <submittedName>
        <fullName evidence="2">Uncharacterized protein</fullName>
    </submittedName>
</protein>
<keyword evidence="3" id="KW-1185">Reference proteome</keyword>
<dbReference type="PANTHER" id="PTHR34213">
    <property type="entry name" value="NUCLEAR TRANSPORT FACTOR 2 (NTF2) FAMILY PROTEIN"/>
    <property type="match status" value="1"/>
</dbReference>